<protein>
    <submittedName>
        <fullName evidence="2">Gliding motility-associated C-terminal domain-containing protein</fullName>
    </submittedName>
</protein>
<organism evidence="2 3">
    <name type="scientific">Algoriphagus oliviformis</name>
    <dbReference type="NCBI Taxonomy" id="2811231"/>
    <lineage>
        <taxon>Bacteria</taxon>
        <taxon>Pseudomonadati</taxon>
        <taxon>Bacteroidota</taxon>
        <taxon>Cytophagia</taxon>
        <taxon>Cytophagales</taxon>
        <taxon>Cyclobacteriaceae</taxon>
        <taxon>Algoriphagus</taxon>
    </lineage>
</organism>
<dbReference type="Proteomes" id="UP000664317">
    <property type="component" value="Unassembled WGS sequence"/>
</dbReference>
<feature type="signal peptide" evidence="1">
    <location>
        <begin position="1"/>
        <end position="25"/>
    </location>
</feature>
<reference evidence="2 3" key="1">
    <citation type="submission" date="2021-03" db="EMBL/GenBank/DDBJ databases">
        <title>novel species isolated from a fishpond in China.</title>
        <authorList>
            <person name="Lu H."/>
            <person name="Cai Z."/>
        </authorList>
    </citation>
    <scope>NUCLEOTIDE SEQUENCE [LARGE SCALE GENOMIC DNA]</scope>
    <source>
        <strain evidence="2 3">H41</strain>
    </source>
</reference>
<proteinExistence type="predicted"/>
<evidence type="ECO:0000313" key="3">
    <source>
        <dbReference type="Proteomes" id="UP000664317"/>
    </source>
</evidence>
<dbReference type="RefSeq" id="WP_206576507.1">
    <property type="nucleotide sequence ID" value="NZ_JAFKCT010000001.1"/>
</dbReference>
<sequence>MENKASHLKILLLSVGLLVQGSAWAQFAFNIPSRENEPVESYSAIYVKVGGKLALNSSSDKGSILLDVAGGVPPYSFRWSSGETSKDRTNLNAGTYTVLITDSEGLEFTQRVEIQPPFSPLLDPAKKGIPAEYGQGLIKGDGECWTDFDYRKLSMGDEVDAAELVVIPAAFSPNGDQFNDTFKPKLLGISSYSMEVVDAWGEVLFHTSSLENEGWDGTYKGQLLPAGNFLYQVTYTTPDGQTVSRKGGIALVR</sequence>
<dbReference type="Gene3D" id="2.60.40.740">
    <property type="match status" value="1"/>
</dbReference>
<dbReference type="Pfam" id="PF13585">
    <property type="entry name" value="CHU_C"/>
    <property type="match status" value="1"/>
</dbReference>
<dbReference type="EMBL" id="JAFKCT010000001">
    <property type="protein sequence ID" value="MBN7809707.1"/>
    <property type="molecule type" value="Genomic_DNA"/>
</dbReference>
<dbReference type="InterPro" id="IPR026341">
    <property type="entry name" value="T9SS_type_B"/>
</dbReference>
<keyword evidence="3" id="KW-1185">Reference proteome</keyword>
<dbReference type="NCBIfam" id="TIGR04131">
    <property type="entry name" value="Bac_Flav_CTERM"/>
    <property type="match status" value="1"/>
</dbReference>
<keyword evidence="1" id="KW-0732">Signal</keyword>
<accession>A0ABS3BXW8</accession>
<feature type="chain" id="PRO_5046110204" evidence="1">
    <location>
        <begin position="26"/>
        <end position="253"/>
    </location>
</feature>
<name>A0ABS3BXW8_9BACT</name>
<comment type="caution">
    <text evidence="2">The sequence shown here is derived from an EMBL/GenBank/DDBJ whole genome shotgun (WGS) entry which is preliminary data.</text>
</comment>
<evidence type="ECO:0000313" key="2">
    <source>
        <dbReference type="EMBL" id="MBN7809707.1"/>
    </source>
</evidence>
<gene>
    <name evidence="2" type="ORF">J0A68_01980</name>
</gene>
<evidence type="ECO:0000256" key="1">
    <source>
        <dbReference type="SAM" id="SignalP"/>
    </source>
</evidence>